<evidence type="ECO:0000313" key="2">
    <source>
        <dbReference type="Proteomes" id="UP001324427"/>
    </source>
</evidence>
<dbReference type="InterPro" id="IPR011043">
    <property type="entry name" value="Gal_Oxase/kelch_b-propeller"/>
</dbReference>
<accession>A0AAV9J6A3</accession>
<evidence type="ECO:0000313" key="1">
    <source>
        <dbReference type="EMBL" id="KAK4540210.1"/>
    </source>
</evidence>
<dbReference type="InterPro" id="IPR015915">
    <property type="entry name" value="Kelch-typ_b-propeller"/>
</dbReference>
<gene>
    <name evidence="1" type="ORF">LTR36_009708</name>
</gene>
<reference evidence="1 2" key="1">
    <citation type="submission" date="2021-11" db="EMBL/GenBank/DDBJ databases">
        <title>Black yeast isolated from Biological Soil Crust.</title>
        <authorList>
            <person name="Kurbessoian T."/>
        </authorList>
    </citation>
    <scope>NUCLEOTIDE SEQUENCE [LARGE SCALE GENOMIC DNA]</scope>
    <source>
        <strain evidence="1 2">CCFEE 5522</strain>
    </source>
</reference>
<dbReference type="Gene3D" id="2.120.10.80">
    <property type="entry name" value="Kelch-type beta propeller"/>
    <property type="match status" value="1"/>
</dbReference>
<organism evidence="1 2">
    <name type="scientific">Oleoguttula mirabilis</name>
    <dbReference type="NCBI Taxonomy" id="1507867"/>
    <lineage>
        <taxon>Eukaryota</taxon>
        <taxon>Fungi</taxon>
        <taxon>Dikarya</taxon>
        <taxon>Ascomycota</taxon>
        <taxon>Pezizomycotina</taxon>
        <taxon>Dothideomycetes</taxon>
        <taxon>Dothideomycetidae</taxon>
        <taxon>Mycosphaerellales</taxon>
        <taxon>Teratosphaeriaceae</taxon>
        <taxon>Oleoguttula</taxon>
    </lineage>
</organism>
<dbReference type="PANTHER" id="PTHR23244:SF497">
    <property type="entry name" value="WALL ANCHORED PROTEIN, PUTATIVE-RELATED"/>
    <property type="match status" value="1"/>
</dbReference>
<sequence>MVRGALFRGPGNDTRLFTFGGSTFLANQTDPDWQPPGSDQYGLWSYDTSLMSWAQYDITDAAPRRPNWGSVTEAIAQGIGFFLNGQIDRGSSEVMYTMSEYIGGELSNATNNQTTYLAGMIVVDMPTQQARNVSTETLGAPRVGGGLVHSPKFGKTKNGTLLALGGMRSRDDRNNTFDNGILIDFSNVSLCDTFLEDDVVWFNQSTTGQTPPPRIDFCVLPGLKSAKDNSSHNLYIHGGYDPGQSIMYDDIYVLSLPSFTWTLVYSGTTPRFGHTCNTAGKRQMLRTGGSLDASMWAVETTGQVPNLTMLQCDPREGVGLFDLTDLTWSSFFNASAPDYELPKVVVDAIGGS</sequence>
<evidence type="ECO:0008006" key="3">
    <source>
        <dbReference type="Google" id="ProtNLM"/>
    </source>
</evidence>
<dbReference type="SUPFAM" id="SSF50965">
    <property type="entry name" value="Galactose oxidase, central domain"/>
    <property type="match status" value="1"/>
</dbReference>
<dbReference type="AlphaFoldDB" id="A0AAV9J6A3"/>
<name>A0AAV9J6A3_9PEZI</name>
<dbReference type="PANTHER" id="PTHR23244">
    <property type="entry name" value="KELCH REPEAT DOMAIN"/>
    <property type="match status" value="1"/>
</dbReference>
<dbReference type="EMBL" id="JAVFHQ010000072">
    <property type="protein sequence ID" value="KAK4540210.1"/>
    <property type="molecule type" value="Genomic_DNA"/>
</dbReference>
<dbReference type="Proteomes" id="UP001324427">
    <property type="component" value="Unassembled WGS sequence"/>
</dbReference>
<keyword evidence="2" id="KW-1185">Reference proteome</keyword>
<protein>
    <recommendedName>
        <fullName evidence="3">Kelch repeat protein</fullName>
    </recommendedName>
</protein>
<comment type="caution">
    <text evidence="1">The sequence shown here is derived from an EMBL/GenBank/DDBJ whole genome shotgun (WGS) entry which is preliminary data.</text>
</comment>
<proteinExistence type="predicted"/>